<evidence type="ECO:0000313" key="1">
    <source>
        <dbReference type="EMBL" id="MBP1988002.1"/>
    </source>
</evidence>
<dbReference type="EMBL" id="JAGGLC010000005">
    <property type="protein sequence ID" value="MBP1988002.1"/>
    <property type="molecule type" value="Genomic_DNA"/>
</dbReference>
<dbReference type="OrthoDB" id="312720at2157"/>
<comment type="caution">
    <text evidence="1">The sequence shown here is derived from an EMBL/GenBank/DDBJ whole genome shotgun (WGS) entry which is preliminary data.</text>
</comment>
<keyword evidence="2" id="KW-1185">Reference proteome</keyword>
<dbReference type="RefSeq" id="WP_209492352.1">
    <property type="nucleotide sequence ID" value="NZ_JAGGLC010000005.1"/>
</dbReference>
<reference evidence="1" key="1">
    <citation type="submission" date="2021-03" db="EMBL/GenBank/DDBJ databases">
        <title>Genomic Encyclopedia of Type Strains, Phase IV (KMG-IV): sequencing the most valuable type-strain genomes for metagenomic binning, comparative biology and taxonomic classification.</title>
        <authorList>
            <person name="Goeker M."/>
        </authorList>
    </citation>
    <scope>NUCLEOTIDE SEQUENCE</scope>
    <source>
        <strain evidence="1">DSM 26232</strain>
    </source>
</reference>
<dbReference type="Proteomes" id="UP000823736">
    <property type="component" value="Unassembled WGS sequence"/>
</dbReference>
<dbReference type="AlphaFoldDB" id="A0A8T4H0B3"/>
<proteinExistence type="predicted"/>
<gene>
    <name evidence="1" type="ORF">J2753_002512</name>
</gene>
<organism evidence="1 2">
    <name type="scientific">Halolamina salifodinae</name>
    <dbReference type="NCBI Taxonomy" id="1202767"/>
    <lineage>
        <taxon>Archaea</taxon>
        <taxon>Methanobacteriati</taxon>
        <taxon>Methanobacteriota</taxon>
        <taxon>Stenosarchaea group</taxon>
        <taxon>Halobacteria</taxon>
        <taxon>Halobacteriales</taxon>
        <taxon>Haloferacaceae</taxon>
    </lineage>
</organism>
<protein>
    <submittedName>
        <fullName evidence="1">Uncharacterized protein</fullName>
    </submittedName>
</protein>
<accession>A0A8T4H0B3</accession>
<sequence length="288" mass="32139">MKRTLVRTLQFVTLGAAALLAVAFRRAKKRAEGTPLSPVTADWYVGPNFVEREGLTTGEEPAGEVADVSHFAGEAFDPDRLHPEVRRFYERTADYEMRYRAQWHRPFRTGAAVASRFTSRIEQLNLPAPGDESWHRLESQFLDIAEPGSVAIDDDTVEPAREDVRAWVRTDPETGDAVFVALYATHHRDGDGFVNISVPVPAGGVDTVLRPENLAVRADNRTGIRLTTEAAGDPRLYLRTPLGSVEVPGGQSFEVWPVDEDEIALRATHEMWLRGATFLNVEYEIQRA</sequence>
<name>A0A8T4H0B3_9EURY</name>
<evidence type="ECO:0000313" key="2">
    <source>
        <dbReference type="Proteomes" id="UP000823736"/>
    </source>
</evidence>